<evidence type="ECO:0000313" key="4">
    <source>
        <dbReference type="Proteomes" id="UP000241362"/>
    </source>
</evidence>
<accession>A0A2T4JDM9</accession>
<dbReference type="Gene3D" id="3.30.420.240">
    <property type="match status" value="1"/>
</dbReference>
<evidence type="ECO:0000313" key="3">
    <source>
        <dbReference type="EMBL" id="PTE15943.1"/>
    </source>
</evidence>
<protein>
    <submittedName>
        <fullName evidence="3">Terminase</fullName>
    </submittedName>
</protein>
<comment type="caution">
    <text evidence="3">The sequence shown here is derived from an EMBL/GenBank/DDBJ whole genome shotgun (WGS) entry which is preliminary data.</text>
</comment>
<organism evidence="3 4">
    <name type="scientific">Fuscovulum blasticum DSM 2131</name>
    <dbReference type="NCBI Taxonomy" id="1188250"/>
    <lineage>
        <taxon>Bacteria</taxon>
        <taxon>Pseudomonadati</taxon>
        <taxon>Pseudomonadota</taxon>
        <taxon>Alphaproteobacteria</taxon>
        <taxon>Rhodobacterales</taxon>
        <taxon>Paracoccaceae</taxon>
        <taxon>Pseudogemmobacter</taxon>
    </lineage>
</organism>
<reference evidence="3 4" key="1">
    <citation type="submission" date="2018-03" db="EMBL/GenBank/DDBJ databases">
        <title>Rhodobacter blasticus.</title>
        <authorList>
            <person name="Meyer T.E."/>
            <person name="Miller S."/>
            <person name="Lodha T."/>
            <person name="Gandham S."/>
            <person name="Chintalapati S."/>
            <person name="Chintalapati V.R."/>
        </authorList>
    </citation>
    <scope>NUCLEOTIDE SEQUENCE [LARGE SCALE GENOMIC DNA]</scope>
    <source>
        <strain evidence="3 4">DSM 2131</strain>
    </source>
</reference>
<dbReference type="Pfam" id="PF17289">
    <property type="entry name" value="Terminase_6C"/>
    <property type="match status" value="1"/>
</dbReference>
<keyword evidence="1" id="KW-1188">Viral release from host cell</keyword>
<dbReference type="AlphaFoldDB" id="A0A2T4JDM9"/>
<dbReference type="RefSeq" id="WP_107671952.1">
    <property type="nucleotide sequence ID" value="NZ_PZKE01000002.1"/>
</dbReference>
<evidence type="ECO:0000256" key="1">
    <source>
        <dbReference type="ARBA" id="ARBA00022612"/>
    </source>
</evidence>
<dbReference type="Gene3D" id="3.40.50.300">
    <property type="entry name" value="P-loop containing nucleotide triphosphate hydrolases"/>
    <property type="match status" value="1"/>
</dbReference>
<dbReference type="Pfam" id="PF03237">
    <property type="entry name" value="Terminase_6N"/>
    <property type="match status" value="1"/>
</dbReference>
<keyword evidence="4" id="KW-1185">Reference proteome</keyword>
<evidence type="ECO:0000259" key="2">
    <source>
        <dbReference type="Pfam" id="PF17289"/>
    </source>
</evidence>
<feature type="domain" description="Terminase large subunit gp17-like C-terminal" evidence="2">
    <location>
        <begin position="276"/>
        <end position="430"/>
    </location>
</feature>
<name>A0A2T4JDM9_FUSBL</name>
<dbReference type="Proteomes" id="UP000241362">
    <property type="component" value="Unassembled WGS sequence"/>
</dbReference>
<proteinExistence type="predicted"/>
<dbReference type="EMBL" id="PZKE01000002">
    <property type="protein sequence ID" value="PTE15943.1"/>
    <property type="molecule type" value="Genomic_DNA"/>
</dbReference>
<gene>
    <name evidence="3" type="ORF">C5F44_02580</name>
</gene>
<dbReference type="InterPro" id="IPR035421">
    <property type="entry name" value="Terminase_6C"/>
</dbReference>
<dbReference type="InterPro" id="IPR027417">
    <property type="entry name" value="P-loop_NTPase"/>
</dbReference>
<sequence length="469" mass="52497">MSAVVTTAPVINFLPYQKAWIADDSRFKIGMFARQTGKTFSTGGECADDCFKGWIEDRRTRWVILSRGERQAAEMMTEVIKPFTKAFYEVYNTLLKGGEPTFHEGEFRAPQEKGPDAVYKALEVAFPNGSRITALPANPDTARGFSANVILDEFAFHAKSREIWAVLFPVISKGRQKLRVISTPNGKGNKFYELMTAEDTVWSRHVVDIYEAVRQGLDRDIDMLRKGMADPDAWAQEYELQWLDEASAWLDYDLIGSCEHPAAGLPGLYQGGPCFVGVDIAARGDLFVIWVQEQVGDVLWTREVITRRRATFFEQDQLLADVFRRYHVVRCRMDQTGMGEKPVEDAKRRHGESRVEGVIFSAAAKLDMATALKEAMQDRKTRIPAGDVPLRADLHAIKKQVGVTGTPRLIADGDTDGHADRFWSFAMATSAAQTSYQPYAYQAVPRHGGGDFDRDIRITGGFGGKTGVW</sequence>